<dbReference type="EMBL" id="HE978309">
    <property type="protein sequence ID" value="CEO90774.1"/>
    <property type="molecule type" value="Genomic_DNA"/>
</dbReference>
<protein>
    <submittedName>
        <fullName evidence="1">Uncharacterized protein</fullName>
    </submittedName>
</protein>
<proteinExistence type="predicted"/>
<evidence type="ECO:0000313" key="1">
    <source>
        <dbReference type="EMBL" id="CEO90774.1"/>
    </source>
</evidence>
<dbReference type="GeneID" id="23301209"/>
<organism evidence="1 2">
    <name type="scientific">Enterobacteria phage GEC-3S</name>
    <dbReference type="NCBI Taxonomy" id="1222338"/>
    <lineage>
        <taxon>Viruses</taxon>
        <taxon>Duplodnaviria</taxon>
        <taxon>Heunggongvirae</taxon>
        <taxon>Uroviricota</taxon>
        <taxon>Caudoviricetes</taxon>
        <taxon>Pantevenvirales</taxon>
        <taxon>Straboviridae</taxon>
        <taxon>Krischvirus</taxon>
        <taxon>Krischvirus gec3s</taxon>
    </lineage>
</organism>
<sequence length="44" mass="5306">MSIMARIDMLLSIVRRRTYYEYGVENGVDNCYCIIRCCVYECMR</sequence>
<dbReference type="RefSeq" id="YP_009118854.1">
    <property type="nucleotide sequence ID" value="NC_025425.1"/>
</dbReference>
<evidence type="ECO:0000313" key="2">
    <source>
        <dbReference type="Proteomes" id="UP000203896"/>
    </source>
</evidence>
<keyword evidence="2" id="KW-1185">Reference proteome</keyword>
<gene>
    <name evidence="1" type="ORF">BN201_0171</name>
</gene>
<accession>A0A0B7MJC8</accession>
<reference evidence="1 2" key="1">
    <citation type="submission" date="2012-08" db="EMBL/GenBank/DDBJ databases">
        <title>Selection and characterization of a candidate therapeutic bacteriophage that lyses the German Escherichia coli O104:H4 outbreak strain.</title>
        <authorList>
            <person name="Merabishvilli M."/>
            <person name="De Vos D."/>
            <person name="Verbeken G."/>
            <person name="Kropinski A."/>
            <person name="Vandenheuvel D."/>
            <person name="Lavigne R."/>
            <person name="Wattiau P."/>
            <person name="Mast J."/>
            <person name="Ragimbeau C."/>
            <person name="Mossong J."/>
            <person name="Scheres J."/>
            <person name="Chanishvili N."/>
            <person name="Vaneechoutte M."/>
            <person name="Pirnay J.P."/>
        </authorList>
    </citation>
    <scope>NUCLEOTIDE SEQUENCE [LARGE SCALE GENOMIC DNA]</scope>
</reference>
<name>A0A0B7MJC8_9CAUD</name>
<dbReference type="Proteomes" id="UP000203896">
    <property type="component" value="Segment"/>
</dbReference>
<dbReference type="KEGG" id="vg:23301209"/>